<evidence type="ECO:0000259" key="9">
    <source>
        <dbReference type="Pfam" id="PF01545"/>
    </source>
</evidence>
<protein>
    <submittedName>
        <fullName evidence="10">Cation transporter</fullName>
    </submittedName>
</protein>
<evidence type="ECO:0000256" key="7">
    <source>
        <dbReference type="ARBA" id="ARBA00023329"/>
    </source>
</evidence>
<keyword evidence="4" id="KW-0862">Zinc</keyword>
<evidence type="ECO:0000256" key="4">
    <source>
        <dbReference type="ARBA" id="ARBA00022833"/>
    </source>
</evidence>
<evidence type="ECO:0000256" key="3">
    <source>
        <dbReference type="ARBA" id="ARBA00022692"/>
    </source>
</evidence>
<dbReference type="PANTHER" id="PTHR31937">
    <property type="entry name" value="TRANSMEMBRANE PROTEIN 163"/>
    <property type="match status" value="1"/>
</dbReference>
<feature type="transmembrane region" description="Helical" evidence="8">
    <location>
        <begin position="81"/>
        <end position="102"/>
    </location>
</feature>
<dbReference type="PANTHER" id="PTHR31937:SF2">
    <property type="entry name" value="TRANSMEMBRANE PROTEIN 163"/>
    <property type="match status" value="1"/>
</dbReference>
<evidence type="ECO:0000313" key="10">
    <source>
        <dbReference type="EMBL" id="QWV97834.1"/>
    </source>
</evidence>
<evidence type="ECO:0000256" key="2">
    <source>
        <dbReference type="ARBA" id="ARBA00004541"/>
    </source>
</evidence>
<accession>A0ABX8JHJ3</accession>
<keyword evidence="11" id="KW-1185">Reference proteome</keyword>
<name>A0ABX8JHJ3_9BACT</name>
<keyword evidence="7" id="KW-0968">Cytoplasmic vesicle</keyword>
<dbReference type="Proteomes" id="UP000683493">
    <property type="component" value="Chromosome"/>
</dbReference>
<organism evidence="10 11">
    <name type="scientific">Geomonas diazotrophica</name>
    <dbReference type="NCBI Taxonomy" id="2843197"/>
    <lineage>
        <taxon>Bacteria</taxon>
        <taxon>Pseudomonadati</taxon>
        <taxon>Thermodesulfobacteriota</taxon>
        <taxon>Desulfuromonadia</taxon>
        <taxon>Geobacterales</taxon>
        <taxon>Geobacteraceae</taxon>
        <taxon>Geomonas</taxon>
    </lineage>
</organism>
<comment type="subcellular location">
    <subcellularLocation>
        <location evidence="2">Cytoplasmic vesicle</location>
    </subcellularLocation>
    <subcellularLocation>
        <location evidence="1">Endomembrane system</location>
        <topology evidence="1">Multi-pass membrane protein</topology>
    </subcellularLocation>
</comment>
<keyword evidence="5 8" id="KW-1133">Transmembrane helix</keyword>
<sequence length="209" mass="22508">MNRQLEKLYRTAALLALITIFYNILEGVVSAWFGFEDESLALFGFGLDSFVEVISGAGIWHMVRRQRGNPDQAPDQFERGALRITGGGFYLLAAGLLLTAVYDAFHGHAPTTTFWGIVVSSVSILSMWLLIQQKVKVGKALGSQAILADAACTRVCLYLSVILLVSSAGYYLTGIGWLDSAGALGIAWFSLKEGREAFGKASGIPCSCS</sequence>
<evidence type="ECO:0000256" key="1">
    <source>
        <dbReference type="ARBA" id="ARBA00004127"/>
    </source>
</evidence>
<reference evidence="10 11" key="1">
    <citation type="submission" date="2021-06" db="EMBL/GenBank/DDBJ databases">
        <title>Gemonas diversity in paddy soil.</title>
        <authorList>
            <person name="Liu G."/>
        </authorList>
    </citation>
    <scope>NUCLEOTIDE SEQUENCE [LARGE SCALE GENOMIC DNA]</scope>
    <source>
        <strain evidence="10 11">RG29</strain>
    </source>
</reference>
<feature type="domain" description="Cation efflux protein transmembrane" evidence="9">
    <location>
        <begin position="18"/>
        <end position="198"/>
    </location>
</feature>
<feature type="transmembrane region" description="Helical" evidence="8">
    <location>
        <begin position="12"/>
        <end position="35"/>
    </location>
</feature>
<evidence type="ECO:0000256" key="8">
    <source>
        <dbReference type="SAM" id="Phobius"/>
    </source>
</evidence>
<evidence type="ECO:0000256" key="5">
    <source>
        <dbReference type="ARBA" id="ARBA00022989"/>
    </source>
</evidence>
<evidence type="ECO:0000313" key="11">
    <source>
        <dbReference type="Proteomes" id="UP000683493"/>
    </source>
</evidence>
<dbReference type="InterPro" id="IPR026765">
    <property type="entry name" value="Tmem163"/>
</dbReference>
<gene>
    <name evidence="10" type="ORF">KP005_00625</name>
</gene>
<dbReference type="EMBL" id="CP076724">
    <property type="protein sequence ID" value="QWV97834.1"/>
    <property type="molecule type" value="Genomic_DNA"/>
</dbReference>
<keyword evidence="3 8" id="KW-0812">Transmembrane</keyword>
<dbReference type="Pfam" id="PF01545">
    <property type="entry name" value="Cation_efflux"/>
    <property type="match status" value="1"/>
</dbReference>
<dbReference type="InterPro" id="IPR058533">
    <property type="entry name" value="Cation_efflux_TM"/>
</dbReference>
<feature type="transmembrane region" description="Helical" evidence="8">
    <location>
        <begin position="41"/>
        <end position="60"/>
    </location>
</feature>
<proteinExistence type="predicted"/>
<feature type="transmembrane region" description="Helical" evidence="8">
    <location>
        <begin position="114"/>
        <end position="131"/>
    </location>
</feature>
<evidence type="ECO:0000256" key="6">
    <source>
        <dbReference type="ARBA" id="ARBA00023136"/>
    </source>
</evidence>
<keyword evidence="6 8" id="KW-0472">Membrane</keyword>